<dbReference type="GO" id="GO:0000932">
    <property type="term" value="C:P-body"/>
    <property type="evidence" value="ECO:0007669"/>
    <property type="project" value="TreeGrafter"/>
</dbReference>
<feature type="region of interest" description="Disordered" evidence="3">
    <location>
        <begin position="167"/>
        <end position="196"/>
    </location>
</feature>
<evidence type="ECO:0000259" key="7">
    <source>
        <dbReference type="PROSITE" id="PS52002"/>
    </source>
</evidence>
<evidence type="ECO:0000259" key="6">
    <source>
        <dbReference type="PROSITE" id="PS51536"/>
    </source>
</evidence>
<evidence type="ECO:0000313" key="9">
    <source>
        <dbReference type="Proteomes" id="UP001151529"/>
    </source>
</evidence>
<feature type="compositionally biased region" description="Polar residues" evidence="3">
    <location>
        <begin position="408"/>
        <end position="430"/>
    </location>
</feature>
<dbReference type="InterPro" id="IPR025761">
    <property type="entry name" value="FFD_box"/>
</dbReference>
<dbReference type="OrthoDB" id="21539at2759"/>
<evidence type="ECO:0000313" key="8">
    <source>
        <dbReference type="EMBL" id="KAJ6689709.1"/>
    </source>
</evidence>
<feature type="short sequence motif" description="TFG box" evidence="2">
    <location>
        <begin position="610"/>
        <end position="630"/>
    </location>
</feature>
<feature type="domain" description="FFD box profile" evidence="5">
    <location>
        <begin position="588"/>
        <end position="603"/>
    </location>
</feature>
<dbReference type="CDD" id="cd01736">
    <property type="entry name" value="LSm14_N"/>
    <property type="match status" value="1"/>
</dbReference>
<dbReference type="AlphaFoldDB" id="A0A9Q0PK65"/>
<feature type="compositionally biased region" description="Low complexity" evidence="3">
    <location>
        <begin position="167"/>
        <end position="183"/>
    </location>
</feature>
<feature type="domain" description="TFG box profile" evidence="6">
    <location>
        <begin position="610"/>
        <end position="630"/>
    </location>
</feature>
<reference evidence="8" key="2">
    <citation type="journal article" date="2023" name="Int. J. Mol. Sci.">
        <title>De Novo Assembly and Annotation of 11 Diverse Shrub Willow (Salix) Genomes Reveals Novel Gene Organization in Sex-Linked Regions.</title>
        <authorList>
            <person name="Hyden B."/>
            <person name="Feng K."/>
            <person name="Yates T.B."/>
            <person name="Jawdy S."/>
            <person name="Cereghino C."/>
            <person name="Smart L.B."/>
            <person name="Muchero W."/>
        </authorList>
    </citation>
    <scope>NUCLEOTIDE SEQUENCE [LARGE SCALE GENOMIC DNA]</scope>
    <source>
        <tissue evidence="8">Shoot tip</tissue>
    </source>
</reference>
<name>A0A9Q0PK65_SALVM</name>
<evidence type="ECO:0000259" key="5">
    <source>
        <dbReference type="PROSITE" id="PS51513"/>
    </source>
</evidence>
<dbReference type="InterPro" id="IPR025762">
    <property type="entry name" value="DFDF"/>
</dbReference>
<feature type="domain" description="Sm" evidence="7">
    <location>
        <begin position="15"/>
        <end position="98"/>
    </location>
</feature>
<dbReference type="Proteomes" id="UP001151529">
    <property type="component" value="Chromosome 8"/>
</dbReference>
<accession>A0A9Q0PK65</accession>
<keyword evidence="9" id="KW-1185">Reference proteome</keyword>
<dbReference type="Gene3D" id="2.30.30.100">
    <property type="match status" value="1"/>
</dbReference>
<dbReference type="GO" id="GO:0034063">
    <property type="term" value="P:stress granule assembly"/>
    <property type="evidence" value="ECO:0007669"/>
    <property type="project" value="TreeGrafter"/>
</dbReference>
<proteinExistence type="predicted"/>
<dbReference type="Pfam" id="PF12701">
    <property type="entry name" value="LSM14"/>
    <property type="match status" value="1"/>
</dbReference>
<organism evidence="8 9">
    <name type="scientific">Salix viminalis</name>
    <name type="common">Common osier</name>
    <name type="synonym">Basket willow</name>
    <dbReference type="NCBI Taxonomy" id="40686"/>
    <lineage>
        <taxon>Eukaryota</taxon>
        <taxon>Viridiplantae</taxon>
        <taxon>Streptophyta</taxon>
        <taxon>Embryophyta</taxon>
        <taxon>Tracheophyta</taxon>
        <taxon>Spermatophyta</taxon>
        <taxon>Magnoliopsida</taxon>
        <taxon>eudicotyledons</taxon>
        <taxon>Gunneridae</taxon>
        <taxon>Pentapetalae</taxon>
        <taxon>rosids</taxon>
        <taxon>fabids</taxon>
        <taxon>Malpighiales</taxon>
        <taxon>Salicaceae</taxon>
        <taxon>Saliceae</taxon>
        <taxon>Salix</taxon>
    </lineage>
</organism>
<feature type="short sequence motif" description="FFD box" evidence="1">
    <location>
        <begin position="588"/>
        <end position="603"/>
    </location>
</feature>
<dbReference type="PROSITE" id="PS51512">
    <property type="entry name" value="DFDF"/>
    <property type="match status" value="1"/>
</dbReference>
<dbReference type="PROSITE" id="PS51536">
    <property type="entry name" value="TFG"/>
    <property type="match status" value="1"/>
</dbReference>
<dbReference type="PANTHER" id="PTHR13586:SF0">
    <property type="entry name" value="TRAILER HITCH, ISOFORM H"/>
    <property type="match status" value="1"/>
</dbReference>
<evidence type="ECO:0000256" key="1">
    <source>
        <dbReference type="PROSITE-ProRule" id="PRU00846"/>
    </source>
</evidence>
<dbReference type="InterPro" id="IPR025768">
    <property type="entry name" value="TFG_box"/>
</dbReference>
<evidence type="ECO:0000259" key="4">
    <source>
        <dbReference type="PROSITE" id="PS51512"/>
    </source>
</evidence>
<protein>
    <recommendedName>
        <fullName evidence="10">DFDF domain-containing protein</fullName>
    </recommendedName>
</protein>
<feature type="compositionally biased region" description="Gly residues" evidence="3">
    <location>
        <begin position="659"/>
        <end position="672"/>
    </location>
</feature>
<dbReference type="PROSITE" id="PS51513">
    <property type="entry name" value="FFD"/>
    <property type="match status" value="1"/>
</dbReference>
<dbReference type="Pfam" id="PF09532">
    <property type="entry name" value="FDF"/>
    <property type="match status" value="1"/>
</dbReference>
<dbReference type="InterPro" id="IPR025609">
    <property type="entry name" value="Lsm14-like_N"/>
</dbReference>
<evidence type="ECO:0000256" key="3">
    <source>
        <dbReference type="SAM" id="MobiDB-lite"/>
    </source>
</evidence>
<dbReference type="SMART" id="SM01271">
    <property type="entry name" value="LSM14"/>
    <property type="match status" value="1"/>
</dbReference>
<dbReference type="InterPro" id="IPR019050">
    <property type="entry name" value="FDF_dom"/>
</dbReference>
<feature type="compositionally biased region" description="Polar residues" evidence="3">
    <location>
        <begin position="381"/>
        <end position="400"/>
    </location>
</feature>
<evidence type="ECO:0008006" key="10">
    <source>
        <dbReference type="Google" id="ProtNLM"/>
    </source>
</evidence>
<feature type="compositionally biased region" description="Acidic residues" evidence="3">
    <location>
        <begin position="571"/>
        <end position="581"/>
    </location>
</feature>
<reference evidence="8" key="1">
    <citation type="submission" date="2022-11" db="EMBL/GenBank/DDBJ databases">
        <authorList>
            <person name="Hyden B.L."/>
            <person name="Feng K."/>
            <person name="Yates T."/>
            <person name="Jawdy S."/>
            <person name="Smart L.B."/>
            <person name="Muchero W."/>
        </authorList>
    </citation>
    <scope>NUCLEOTIDE SEQUENCE</scope>
    <source>
        <tissue evidence="8">Shoot tip</tissue>
    </source>
</reference>
<feature type="region of interest" description="Disordered" evidence="3">
    <location>
        <begin position="381"/>
        <end position="456"/>
    </location>
</feature>
<gene>
    <name evidence="8" type="ORF">OIU85_006063</name>
</gene>
<dbReference type="EMBL" id="JAPFFL010000012">
    <property type="protein sequence ID" value="KAJ6689709.1"/>
    <property type="molecule type" value="Genomic_DNA"/>
</dbReference>
<feature type="compositionally biased region" description="Gly residues" evidence="3">
    <location>
        <begin position="635"/>
        <end position="650"/>
    </location>
</feature>
<dbReference type="InterPro" id="IPR047575">
    <property type="entry name" value="Sm"/>
</dbReference>
<feature type="region of interest" description="Disordered" evidence="3">
    <location>
        <begin position="626"/>
        <end position="679"/>
    </location>
</feature>
<dbReference type="PROSITE" id="PS52002">
    <property type="entry name" value="SM"/>
    <property type="match status" value="1"/>
</dbReference>
<evidence type="ECO:0000256" key="2">
    <source>
        <dbReference type="PROSITE-ProRule" id="PRU00869"/>
    </source>
</evidence>
<dbReference type="GO" id="GO:0003729">
    <property type="term" value="F:mRNA binding"/>
    <property type="evidence" value="ECO:0007669"/>
    <property type="project" value="TreeGrafter"/>
</dbReference>
<comment type="caution">
    <text evidence="8">The sequence shown here is derived from an EMBL/GenBank/DDBJ whole genome shotgun (WGS) entry which is preliminary data.</text>
</comment>
<sequence length="679" mass="72225">MAAAENNINTASTSRSNSTADSYIGSLISLTSKSEIRYEGILYNINTEESSIGLKNVRSFGTEGRKKDGPQILPSDKVYEYILFRGSDIKAAKRTKSLCLDYLSGDCSNQAVPLLGFLVIPACILVLYKFVDYLKDLQVKSSPPVQSFPPINNDPAIIQSHYPRPVATSTSSAASGSLTDLGSHNGPGGLPGSNFQGGLPLYQPGGSLGTWGVSPPPPNANGSGLAMPMYWQSYYAPPNGLPHLHQSLLRPPGLAMPPSMQQPMQYPNFNTSLPTGALNLASSNLPPMNLPVSTLPPSNLLVPTMPASLPDVPLSLLPGITSSLNFTSHSSVPSTLPSSVPSIPPASLPSEILPSLIPNKVPISALPMTNLGPTFPVLSPVSTSSSDLNTTVPPISNKPSSIPGPTMPYQSMAQSASSGVLASNSLHTETPTPPLVTPDQLLQSGPTIAPSPKPLQTAHKDVEVVKAAAAPLPPPPPAPESTVPVTTEAQPPILPLPVIYKTNGANFHARHGYRGRERGRASGSSRPVTKFTEDFDFMAMNEKFKKDEVWGHLGKNNKSHSKDREDGNVSSEDDSQDEDEDGLAKIEPVYNKDDFFDTISCNAFDNDSQNGRTRFSEQMKLDTETFGDFTRYRGGRGGRGPPRGGRGPPRGGRSRGSYYGRGYGYGYVGRGRGAPSHAS</sequence>
<feature type="region of interest" description="Disordered" evidence="3">
    <location>
        <begin position="555"/>
        <end position="581"/>
    </location>
</feature>
<dbReference type="PANTHER" id="PTHR13586">
    <property type="entry name" value="SCD6 PROTEIN-RELATED"/>
    <property type="match status" value="1"/>
</dbReference>
<dbReference type="SMART" id="SM01199">
    <property type="entry name" value="FDF"/>
    <property type="match status" value="1"/>
</dbReference>
<dbReference type="InterPro" id="IPR010920">
    <property type="entry name" value="LSM_dom_sf"/>
</dbReference>
<dbReference type="GO" id="GO:0033962">
    <property type="term" value="P:P-body assembly"/>
    <property type="evidence" value="ECO:0007669"/>
    <property type="project" value="TreeGrafter"/>
</dbReference>
<feature type="domain" description="DFDF" evidence="4">
    <location>
        <begin position="523"/>
        <end position="559"/>
    </location>
</feature>
<dbReference type="SUPFAM" id="SSF50182">
    <property type="entry name" value="Sm-like ribonucleoproteins"/>
    <property type="match status" value="1"/>
</dbReference>